<evidence type="ECO:0000256" key="1">
    <source>
        <dbReference type="ARBA" id="ARBA00005051"/>
    </source>
</evidence>
<evidence type="ECO:0000256" key="6">
    <source>
        <dbReference type="ARBA" id="ARBA00022840"/>
    </source>
</evidence>
<evidence type="ECO:0000256" key="4">
    <source>
        <dbReference type="ARBA" id="ARBA00022741"/>
    </source>
</evidence>
<evidence type="ECO:0000259" key="8">
    <source>
        <dbReference type="Pfam" id="PF01288"/>
    </source>
</evidence>
<evidence type="ECO:0000256" key="7">
    <source>
        <dbReference type="ARBA" id="ARBA00022909"/>
    </source>
</evidence>
<evidence type="ECO:0000256" key="3">
    <source>
        <dbReference type="ARBA" id="ARBA00022679"/>
    </source>
</evidence>
<dbReference type="GO" id="GO:0005524">
    <property type="term" value="F:ATP binding"/>
    <property type="evidence" value="ECO:0007669"/>
    <property type="project" value="UniProtKB-KW"/>
</dbReference>
<dbReference type="UniPathway" id="UPA00077">
    <property type="reaction ID" value="UER00155"/>
</dbReference>
<keyword evidence="7" id="KW-0289">Folate biosynthesis</keyword>
<dbReference type="Gene3D" id="3.30.70.560">
    <property type="entry name" value="7,8-Dihydro-6-hydroxymethylpterin-pyrophosphokinase HPPK"/>
    <property type="match status" value="1"/>
</dbReference>
<dbReference type="PANTHER" id="PTHR43071">
    <property type="entry name" value="2-AMINO-4-HYDROXY-6-HYDROXYMETHYLDIHYDROPTERIDINE PYROPHOSPHOKINASE"/>
    <property type="match status" value="1"/>
</dbReference>
<evidence type="ECO:0000256" key="2">
    <source>
        <dbReference type="ARBA" id="ARBA00013253"/>
    </source>
</evidence>
<protein>
    <recommendedName>
        <fullName evidence="2">2-amino-4-hydroxy-6-hydroxymethyldihydropteridine diphosphokinase</fullName>
        <ecNumber evidence="2">2.7.6.3</ecNumber>
    </recommendedName>
</protein>
<keyword evidence="6" id="KW-0067">ATP-binding</keyword>
<accession>A0A381PJ57</accession>
<keyword evidence="4" id="KW-0547">Nucleotide-binding</keyword>
<sequence>MVIGFVTYESIENVLKIIETLHQLSGRKRTHEKFLSRALDIDLLLYGNLIYKSELVTIPRPDILEYSFVLKPLSVVAPDLIHPLTKKTIQEHWQIMNKKKNSLEIIDLKIT</sequence>
<dbReference type="SUPFAM" id="SSF55083">
    <property type="entry name" value="6-hydroxymethyl-7,8-dihydropterin pyrophosphokinase, HPPK"/>
    <property type="match status" value="1"/>
</dbReference>
<evidence type="ECO:0000256" key="5">
    <source>
        <dbReference type="ARBA" id="ARBA00022777"/>
    </source>
</evidence>
<dbReference type="EMBL" id="UINC01001001">
    <property type="protein sequence ID" value="SUZ67055.1"/>
    <property type="molecule type" value="Genomic_DNA"/>
</dbReference>
<dbReference type="GO" id="GO:0046654">
    <property type="term" value="P:tetrahydrofolate biosynthetic process"/>
    <property type="evidence" value="ECO:0007669"/>
    <property type="project" value="UniProtKB-UniPathway"/>
</dbReference>
<dbReference type="GO" id="GO:0003848">
    <property type="term" value="F:2-amino-4-hydroxy-6-hydroxymethyldihydropteridine diphosphokinase activity"/>
    <property type="evidence" value="ECO:0007669"/>
    <property type="project" value="UniProtKB-EC"/>
</dbReference>
<organism evidence="9">
    <name type="scientific">marine metagenome</name>
    <dbReference type="NCBI Taxonomy" id="408172"/>
    <lineage>
        <taxon>unclassified sequences</taxon>
        <taxon>metagenomes</taxon>
        <taxon>ecological metagenomes</taxon>
    </lineage>
</organism>
<dbReference type="AlphaFoldDB" id="A0A381PJ57"/>
<dbReference type="EC" id="2.7.6.3" evidence="2"/>
<feature type="domain" description="7,8-dihydro-6-hydroxymethylpterin-pyrophosphokinase" evidence="8">
    <location>
        <begin position="2"/>
        <end position="78"/>
    </location>
</feature>
<gene>
    <name evidence="9" type="ORF">METZ01_LOCUS19909</name>
</gene>
<evidence type="ECO:0000313" key="9">
    <source>
        <dbReference type="EMBL" id="SUZ67055.1"/>
    </source>
</evidence>
<dbReference type="InterPro" id="IPR035907">
    <property type="entry name" value="Hppk_sf"/>
</dbReference>
<dbReference type="GO" id="GO:0046656">
    <property type="term" value="P:folic acid biosynthetic process"/>
    <property type="evidence" value="ECO:0007669"/>
    <property type="project" value="UniProtKB-KW"/>
</dbReference>
<proteinExistence type="predicted"/>
<keyword evidence="5" id="KW-0418">Kinase</keyword>
<dbReference type="GO" id="GO:0016301">
    <property type="term" value="F:kinase activity"/>
    <property type="evidence" value="ECO:0007669"/>
    <property type="project" value="UniProtKB-KW"/>
</dbReference>
<dbReference type="Pfam" id="PF01288">
    <property type="entry name" value="HPPK"/>
    <property type="match status" value="1"/>
</dbReference>
<reference evidence="9" key="1">
    <citation type="submission" date="2018-05" db="EMBL/GenBank/DDBJ databases">
        <authorList>
            <person name="Lanie J.A."/>
            <person name="Ng W.-L."/>
            <person name="Kazmierczak K.M."/>
            <person name="Andrzejewski T.M."/>
            <person name="Davidsen T.M."/>
            <person name="Wayne K.J."/>
            <person name="Tettelin H."/>
            <person name="Glass J.I."/>
            <person name="Rusch D."/>
            <person name="Podicherti R."/>
            <person name="Tsui H.-C.T."/>
            <person name="Winkler M.E."/>
        </authorList>
    </citation>
    <scope>NUCLEOTIDE SEQUENCE</scope>
</reference>
<name>A0A381PJ57_9ZZZZ</name>
<comment type="pathway">
    <text evidence="1">Cofactor biosynthesis; tetrahydrofolate biosynthesis; 2-amino-4-hydroxy-6-hydroxymethyl-7,8-dihydropteridine diphosphate from 7,8-dihydroneopterin triphosphate: step 4/4.</text>
</comment>
<dbReference type="InterPro" id="IPR000550">
    <property type="entry name" value="Hppk"/>
</dbReference>
<dbReference type="PANTHER" id="PTHR43071:SF2">
    <property type="entry name" value="2-AMINO-4-HYDROXY-6-HYDROXYMETHYLDIHYDROPTERIDINE PYROPHOSPHOKINASE"/>
    <property type="match status" value="1"/>
</dbReference>
<keyword evidence="3" id="KW-0808">Transferase</keyword>